<evidence type="ECO:0000256" key="7">
    <source>
        <dbReference type="SAM" id="Phobius"/>
    </source>
</evidence>
<feature type="transmembrane region" description="Helical" evidence="7">
    <location>
        <begin position="419"/>
        <end position="439"/>
    </location>
</feature>
<sequence length="456" mass="46030">MTSTARGAESPGHISVPDGLPDTDGLPDAGGLPGAGEVPDVGGLPDPPHRPLRSRNFGLFFTARAATRLGTAMLPVALSAGLLQQGMGATEVGYALASHFVCVAGFIVFGGVFADRLDARRLMVCADVACVVTQSVMAAMFLGGRVSLWQLCAVSAVSGIATGLFEPGVARTVPAVADDVQAANGAVRTAESLATLAGPALAGALIAVASPGAVFAVHAGTYLVSAVCLVLLRLPVRTGPPRAGTSTYWADLAEGWREFRARTWMWGTIVVWMVLMITVAGPLVPLTSVEIISTHDAQAYGLVSSALGGGTALGALLAMRIRPVHPLRAGSLALFGFACYPPAVGAGLPFAAVAAAAAISGAGAGFWSVMWATSVQTQVPGSVLGRIKAYEAAGSIVMMPVGQALAGPAATLLGTRTVLLTSGAMGVAVCVALLSVPAIRGLRRVTGFGTPAGQRS</sequence>
<feature type="transmembrane region" description="Helical" evidence="7">
    <location>
        <begin position="57"/>
        <end position="80"/>
    </location>
</feature>
<evidence type="ECO:0000256" key="4">
    <source>
        <dbReference type="ARBA" id="ARBA00022989"/>
    </source>
</evidence>
<comment type="subcellular location">
    <subcellularLocation>
        <location evidence="1">Cell membrane</location>
        <topology evidence="1">Multi-pass membrane protein</topology>
    </subcellularLocation>
</comment>
<dbReference type="Proteomes" id="UP001611548">
    <property type="component" value="Unassembled WGS sequence"/>
</dbReference>
<feature type="transmembrane region" description="Helical" evidence="7">
    <location>
        <begin position="264"/>
        <end position="285"/>
    </location>
</feature>
<keyword evidence="9" id="KW-1185">Reference proteome</keyword>
<feature type="transmembrane region" description="Helical" evidence="7">
    <location>
        <begin position="297"/>
        <end position="319"/>
    </location>
</feature>
<evidence type="ECO:0000256" key="2">
    <source>
        <dbReference type="ARBA" id="ARBA00022475"/>
    </source>
</evidence>
<organism evidence="8 9">
    <name type="scientific">Streptomyces pathocidini</name>
    <dbReference type="NCBI Taxonomy" id="1650571"/>
    <lineage>
        <taxon>Bacteria</taxon>
        <taxon>Bacillati</taxon>
        <taxon>Actinomycetota</taxon>
        <taxon>Actinomycetes</taxon>
        <taxon>Kitasatosporales</taxon>
        <taxon>Streptomycetaceae</taxon>
        <taxon>Streptomyces</taxon>
    </lineage>
</organism>
<protein>
    <submittedName>
        <fullName evidence="8">MFS transporter</fullName>
    </submittedName>
</protein>
<dbReference type="InterPro" id="IPR011701">
    <property type="entry name" value="MFS"/>
</dbReference>
<dbReference type="Pfam" id="PF07690">
    <property type="entry name" value="MFS_1"/>
    <property type="match status" value="1"/>
</dbReference>
<keyword evidence="3 7" id="KW-0812">Transmembrane</keyword>
<feature type="region of interest" description="Disordered" evidence="6">
    <location>
        <begin position="1"/>
        <end position="47"/>
    </location>
</feature>
<name>A0ABW7URM4_9ACTN</name>
<evidence type="ECO:0000256" key="6">
    <source>
        <dbReference type="SAM" id="MobiDB-lite"/>
    </source>
</evidence>
<feature type="transmembrane region" description="Helical" evidence="7">
    <location>
        <begin position="190"/>
        <end position="209"/>
    </location>
</feature>
<dbReference type="PANTHER" id="PTHR23513:SF11">
    <property type="entry name" value="STAPHYLOFERRIN A TRANSPORTER"/>
    <property type="match status" value="1"/>
</dbReference>
<evidence type="ECO:0000256" key="5">
    <source>
        <dbReference type="ARBA" id="ARBA00023136"/>
    </source>
</evidence>
<evidence type="ECO:0000313" key="9">
    <source>
        <dbReference type="Proteomes" id="UP001611548"/>
    </source>
</evidence>
<dbReference type="Gene3D" id="1.20.1250.20">
    <property type="entry name" value="MFS general substrate transporter like domains"/>
    <property type="match status" value="1"/>
</dbReference>
<comment type="caution">
    <text evidence="8">The sequence shown here is derived from an EMBL/GenBank/DDBJ whole genome shotgun (WGS) entry which is preliminary data.</text>
</comment>
<keyword evidence="4 7" id="KW-1133">Transmembrane helix</keyword>
<dbReference type="SUPFAM" id="SSF103473">
    <property type="entry name" value="MFS general substrate transporter"/>
    <property type="match status" value="1"/>
</dbReference>
<feature type="transmembrane region" description="Helical" evidence="7">
    <location>
        <begin position="392"/>
        <end position="413"/>
    </location>
</feature>
<feature type="transmembrane region" description="Helical" evidence="7">
    <location>
        <begin position="92"/>
        <end position="114"/>
    </location>
</feature>
<feature type="transmembrane region" description="Helical" evidence="7">
    <location>
        <begin position="350"/>
        <end position="371"/>
    </location>
</feature>
<keyword evidence="5 7" id="KW-0472">Membrane</keyword>
<evidence type="ECO:0000256" key="3">
    <source>
        <dbReference type="ARBA" id="ARBA00022692"/>
    </source>
</evidence>
<feature type="compositionally biased region" description="Low complexity" evidence="6">
    <location>
        <begin position="17"/>
        <end position="30"/>
    </location>
</feature>
<keyword evidence="2" id="KW-1003">Cell membrane</keyword>
<dbReference type="CDD" id="cd06173">
    <property type="entry name" value="MFS_MefA_like"/>
    <property type="match status" value="1"/>
</dbReference>
<evidence type="ECO:0000256" key="1">
    <source>
        <dbReference type="ARBA" id="ARBA00004651"/>
    </source>
</evidence>
<proteinExistence type="predicted"/>
<accession>A0ABW7URM4</accession>
<dbReference type="EMBL" id="JBIRWE010000005">
    <property type="protein sequence ID" value="MFI1965270.1"/>
    <property type="molecule type" value="Genomic_DNA"/>
</dbReference>
<dbReference type="PANTHER" id="PTHR23513">
    <property type="entry name" value="INTEGRAL MEMBRANE EFFLUX PROTEIN-RELATED"/>
    <property type="match status" value="1"/>
</dbReference>
<dbReference type="RefSeq" id="WP_240483343.1">
    <property type="nucleotide sequence ID" value="NZ_JBIRWE010000005.1"/>
</dbReference>
<dbReference type="InterPro" id="IPR036259">
    <property type="entry name" value="MFS_trans_sf"/>
</dbReference>
<evidence type="ECO:0000313" key="8">
    <source>
        <dbReference type="EMBL" id="MFI1965270.1"/>
    </source>
</evidence>
<gene>
    <name evidence="8" type="ORF">ACH429_14355</name>
</gene>
<reference evidence="8 9" key="1">
    <citation type="submission" date="2024-10" db="EMBL/GenBank/DDBJ databases">
        <title>The Natural Products Discovery Center: Release of the First 8490 Sequenced Strains for Exploring Actinobacteria Biosynthetic Diversity.</title>
        <authorList>
            <person name="Kalkreuter E."/>
            <person name="Kautsar S.A."/>
            <person name="Yang D."/>
            <person name="Bader C.D."/>
            <person name="Teijaro C.N."/>
            <person name="Fluegel L."/>
            <person name="Davis C.M."/>
            <person name="Simpson J.R."/>
            <person name="Lauterbach L."/>
            <person name="Steele A.D."/>
            <person name="Gui C."/>
            <person name="Meng S."/>
            <person name="Li G."/>
            <person name="Viehrig K."/>
            <person name="Ye F."/>
            <person name="Su P."/>
            <person name="Kiefer A.F."/>
            <person name="Nichols A."/>
            <person name="Cepeda A.J."/>
            <person name="Yan W."/>
            <person name="Fan B."/>
            <person name="Jiang Y."/>
            <person name="Adhikari A."/>
            <person name="Zheng C.-J."/>
            <person name="Schuster L."/>
            <person name="Cowan T.M."/>
            <person name="Smanski M.J."/>
            <person name="Chevrette M.G."/>
            <person name="De Carvalho L.P.S."/>
            <person name="Shen B."/>
        </authorList>
    </citation>
    <scope>NUCLEOTIDE SEQUENCE [LARGE SCALE GENOMIC DNA]</scope>
    <source>
        <strain evidence="8 9">NPDC020327</strain>
    </source>
</reference>